<dbReference type="Proteomes" id="UP000324222">
    <property type="component" value="Unassembled WGS sequence"/>
</dbReference>
<gene>
    <name evidence="1" type="ORF">E2C01_063240</name>
</gene>
<dbReference type="EMBL" id="VSRR010028765">
    <property type="protein sequence ID" value="MPC69027.1"/>
    <property type="molecule type" value="Genomic_DNA"/>
</dbReference>
<keyword evidence="2" id="KW-1185">Reference proteome</keyword>
<protein>
    <submittedName>
        <fullName evidence="1">Uncharacterized protein</fullName>
    </submittedName>
</protein>
<dbReference type="AlphaFoldDB" id="A0A5B7HIF5"/>
<comment type="caution">
    <text evidence="1">The sequence shown here is derived from an EMBL/GenBank/DDBJ whole genome shotgun (WGS) entry which is preliminary data.</text>
</comment>
<evidence type="ECO:0000313" key="1">
    <source>
        <dbReference type="EMBL" id="MPC69027.1"/>
    </source>
</evidence>
<organism evidence="1 2">
    <name type="scientific">Portunus trituberculatus</name>
    <name type="common">Swimming crab</name>
    <name type="synonym">Neptunus trituberculatus</name>
    <dbReference type="NCBI Taxonomy" id="210409"/>
    <lineage>
        <taxon>Eukaryota</taxon>
        <taxon>Metazoa</taxon>
        <taxon>Ecdysozoa</taxon>
        <taxon>Arthropoda</taxon>
        <taxon>Crustacea</taxon>
        <taxon>Multicrustacea</taxon>
        <taxon>Malacostraca</taxon>
        <taxon>Eumalacostraca</taxon>
        <taxon>Eucarida</taxon>
        <taxon>Decapoda</taxon>
        <taxon>Pleocyemata</taxon>
        <taxon>Brachyura</taxon>
        <taxon>Eubrachyura</taxon>
        <taxon>Portunoidea</taxon>
        <taxon>Portunidae</taxon>
        <taxon>Portuninae</taxon>
        <taxon>Portunus</taxon>
    </lineage>
</organism>
<proteinExistence type="predicted"/>
<sequence>MGGSSSVGESRVQVVLLACKEDMVSSAFLIESADLKIIETVNGGMMVASIAKVFSPLLCL</sequence>
<name>A0A5B7HIF5_PORTR</name>
<evidence type="ECO:0000313" key="2">
    <source>
        <dbReference type="Proteomes" id="UP000324222"/>
    </source>
</evidence>
<accession>A0A5B7HIF5</accession>
<reference evidence="1 2" key="1">
    <citation type="submission" date="2019-05" db="EMBL/GenBank/DDBJ databases">
        <title>Another draft genome of Portunus trituberculatus and its Hox gene families provides insights of decapod evolution.</title>
        <authorList>
            <person name="Jeong J.-H."/>
            <person name="Song I."/>
            <person name="Kim S."/>
            <person name="Choi T."/>
            <person name="Kim D."/>
            <person name="Ryu S."/>
            <person name="Kim W."/>
        </authorList>
    </citation>
    <scope>NUCLEOTIDE SEQUENCE [LARGE SCALE GENOMIC DNA]</scope>
    <source>
        <tissue evidence="1">Muscle</tissue>
    </source>
</reference>